<comment type="caution">
    <text evidence="2">The sequence shown here is derived from an EMBL/GenBank/DDBJ whole genome shotgun (WGS) entry which is preliminary data.</text>
</comment>
<feature type="domain" description="Glycoside hydrolase 123 catalytic" evidence="1">
    <location>
        <begin position="180"/>
        <end position="519"/>
    </location>
</feature>
<gene>
    <name evidence="2" type="ORF">EYB31_31385</name>
</gene>
<dbReference type="Proteomes" id="UP000293142">
    <property type="component" value="Unassembled WGS sequence"/>
</dbReference>
<dbReference type="InterPro" id="IPR025150">
    <property type="entry name" value="GH123_cat"/>
</dbReference>
<organism evidence="2 3">
    <name type="scientific">Paenibacillus thalictri</name>
    <dbReference type="NCBI Taxonomy" id="2527873"/>
    <lineage>
        <taxon>Bacteria</taxon>
        <taxon>Bacillati</taxon>
        <taxon>Bacillota</taxon>
        <taxon>Bacilli</taxon>
        <taxon>Bacillales</taxon>
        <taxon>Paenibacillaceae</taxon>
        <taxon>Paenibacillus</taxon>
    </lineage>
</organism>
<dbReference type="Pfam" id="PF13320">
    <property type="entry name" value="GH123_cat"/>
    <property type="match status" value="1"/>
</dbReference>
<protein>
    <submittedName>
        <fullName evidence="2">DUF4091 domain-containing protein</fullName>
    </submittedName>
</protein>
<keyword evidence="3" id="KW-1185">Reference proteome</keyword>
<sequence length="570" mass="66042">MHFGLASMFYKYEWNYNFWEQGRKETACKRLETVCCKRDSAAVQALVSGSDDFMLTVSRDPLFWKGGPLPVARLELQMDGGVRAEVKLIGLMEDDDRVSKSDVLLEQKQIFVERRKIQQVWVEVHTDESTPSGVYEGKLRLYIHEMFEEERCVEECSFSVTVKDWLLPEPADYRFYLDLWQHNSNIARKYDVELWSEDHFAILDHYLQALGALGAKAASVVVSEIPWSGQWSHRVRRPSDLFEYSMIKVTLGSDDKLSCDFSAMDRYIGLAAKYGIDKEIEVFGLLSIWQDPEAGYGAIVDGVPDGMRVRYYDESRGVYAFITEKEHLAEYIAALERHFVEAGWIEKVRVMADEPSDMELFRKRVDFLRETAPRLRYKIALDHAEFIECGINEIVDYVPILHCAAEQFERLMELRKTIPGKLMAYVCCNPVRPNTLLVSPPLESRLLPWLVEKWQLDGLLRWSFTAWSDNPLSEASYRYPDWKAGDLCLVYPGSRGRPLLSLRYKWLLRGIRDFELMQIRKAAGQAETVQALVDSVFYFDHPSELSPSSRKNGKELYSLTPEHYDRLLTQ</sequence>
<name>A0A4Q9DIK1_9BACL</name>
<reference evidence="2 3" key="1">
    <citation type="submission" date="2019-02" db="EMBL/GenBank/DDBJ databases">
        <title>Paenibacillus sp. nov., isolated from surface-sterilized tissue of Thalictrum simplex L.</title>
        <authorList>
            <person name="Tuo L."/>
        </authorList>
    </citation>
    <scope>NUCLEOTIDE SEQUENCE [LARGE SCALE GENOMIC DNA]</scope>
    <source>
        <strain evidence="2 3">N2SHLJ1</strain>
    </source>
</reference>
<dbReference type="EMBL" id="SIRE01000028">
    <property type="protein sequence ID" value="TBL71111.1"/>
    <property type="molecule type" value="Genomic_DNA"/>
</dbReference>
<dbReference type="AlphaFoldDB" id="A0A4Q9DIK1"/>
<dbReference type="OrthoDB" id="197680at2"/>
<evidence type="ECO:0000259" key="1">
    <source>
        <dbReference type="Pfam" id="PF13320"/>
    </source>
</evidence>
<evidence type="ECO:0000313" key="2">
    <source>
        <dbReference type="EMBL" id="TBL71111.1"/>
    </source>
</evidence>
<proteinExistence type="predicted"/>
<evidence type="ECO:0000313" key="3">
    <source>
        <dbReference type="Proteomes" id="UP000293142"/>
    </source>
</evidence>
<accession>A0A4Q9DIK1</accession>